<keyword evidence="6" id="KW-1185">Reference proteome</keyword>
<dbReference type="AlphaFoldDB" id="A0A6A6DFF1"/>
<feature type="repeat" description="WD" evidence="3">
    <location>
        <begin position="897"/>
        <end position="938"/>
    </location>
</feature>
<dbReference type="PANTHER" id="PTHR19879">
    <property type="entry name" value="TRANSCRIPTION INITIATION FACTOR TFIID"/>
    <property type="match status" value="1"/>
</dbReference>
<feature type="repeat" description="WD" evidence="3">
    <location>
        <begin position="1065"/>
        <end position="1106"/>
    </location>
</feature>
<feature type="repeat" description="WD" evidence="3">
    <location>
        <begin position="939"/>
        <end position="980"/>
    </location>
</feature>
<dbReference type="InterPro" id="IPR020472">
    <property type="entry name" value="WD40_PAC1"/>
</dbReference>
<dbReference type="Pfam" id="PF06985">
    <property type="entry name" value="HET"/>
    <property type="match status" value="1"/>
</dbReference>
<dbReference type="FunFam" id="3.40.50.300:FF:001638">
    <property type="entry name" value="NACHT and WD40 domain protein"/>
    <property type="match status" value="1"/>
</dbReference>
<dbReference type="InterPro" id="IPR019775">
    <property type="entry name" value="WD40_repeat_CS"/>
</dbReference>
<evidence type="ECO:0000313" key="5">
    <source>
        <dbReference type="EMBL" id="KAF2177112.1"/>
    </source>
</evidence>
<feature type="repeat" description="WD" evidence="3">
    <location>
        <begin position="855"/>
        <end position="896"/>
    </location>
</feature>
<dbReference type="PROSITE" id="PS50837">
    <property type="entry name" value="NACHT"/>
    <property type="match status" value="1"/>
</dbReference>
<dbReference type="EMBL" id="ML994695">
    <property type="protein sequence ID" value="KAF2177112.1"/>
    <property type="molecule type" value="Genomic_DNA"/>
</dbReference>
<dbReference type="InterPro" id="IPR010730">
    <property type="entry name" value="HET"/>
</dbReference>
<feature type="repeat" description="WD" evidence="3">
    <location>
        <begin position="1107"/>
        <end position="1148"/>
    </location>
</feature>
<feature type="repeat" description="WD" evidence="3">
    <location>
        <begin position="981"/>
        <end position="1022"/>
    </location>
</feature>
<dbReference type="CDD" id="cd00200">
    <property type="entry name" value="WD40"/>
    <property type="match status" value="1"/>
</dbReference>
<dbReference type="Pfam" id="PF00400">
    <property type="entry name" value="WD40"/>
    <property type="match status" value="8"/>
</dbReference>
<proteinExistence type="predicted"/>
<dbReference type="PROSITE" id="PS50294">
    <property type="entry name" value="WD_REPEATS_REGION"/>
    <property type="match status" value="8"/>
</dbReference>
<dbReference type="Proteomes" id="UP000800200">
    <property type="component" value="Unassembled WGS sequence"/>
</dbReference>
<feature type="repeat" description="WD" evidence="3">
    <location>
        <begin position="1149"/>
        <end position="1179"/>
    </location>
</feature>
<protein>
    <submittedName>
        <fullName evidence="5">HET-R</fullName>
    </submittedName>
</protein>
<dbReference type="Gene3D" id="2.130.10.10">
    <property type="entry name" value="YVTN repeat-like/Quinoprotein amine dehydrogenase"/>
    <property type="match status" value="4"/>
</dbReference>
<dbReference type="PANTHER" id="PTHR19879:SF9">
    <property type="entry name" value="TRANSCRIPTION INITIATION FACTOR TFIID SUBUNIT 5"/>
    <property type="match status" value="1"/>
</dbReference>
<feature type="domain" description="NACHT" evidence="4">
    <location>
        <begin position="321"/>
        <end position="475"/>
    </location>
</feature>
<dbReference type="InterPro" id="IPR007111">
    <property type="entry name" value="NACHT_NTPase"/>
</dbReference>
<keyword evidence="2" id="KW-0677">Repeat</keyword>
<evidence type="ECO:0000313" key="6">
    <source>
        <dbReference type="Proteomes" id="UP000800200"/>
    </source>
</evidence>
<name>A0A6A6DFF1_9PEZI</name>
<keyword evidence="1 3" id="KW-0853">WD repeat</keyword>
<dbReference type="Gene3D" id="3.40.50.300">
    <property type="entry name" value="P-loop containing nucleotide triphosphate hydrolases"/>
    <property type="match status" value="1"/>
</dbReference>
<dbReference type="SUPFAM" id="SSF52540">
    <property type="entry name" value="P-loop containing nucleoside triphosphate hydrolases"/>
    <property type="match status" value="1"/>
</dbReference>
<dbReference type="InterPro" id="IPR001680">
    <property type="entry name" value="WD40_rpt"/>
</dbReference>
<dbReference type="SMART" id="SM00320">
    <property type="entry name" value="WD40"/>
    <property type="match status" value="8"/>
</dbReference>
<dbReference type="PROSITE" id="PS50082">
    <property type="entry name" value="WD_REPEATS_2"/>
    <property type="match status" value="8"/>
</dbReference>
<dbReference type="OrthoDB" id="538223at2759"/>
<evidence type="ECO:0000256" key="2">
    <source>
        <dbReference type="ARBA" id="ARBA00022737"/>
    </source>
</evidence>
<dbReference type="InterPro" id="IPR011047">
    <property type="entry name" value="Quinoprotein_ADH-like_sf"/>
</dbReference>
<sequence length="1179" mass="132239">MRLLRYIKTGEFSLTEDLASDEAIPPYAILSHTWGADAEEVTFDDLTNSTGKEKSGYEKIRFCGEQAALDDLEYFWIDTCCINKANKAELSRAIGSMFRWYRNATRCYVYLTDVSTASVTSNRKKKVTEYMLLPFNRAKTVRVGNEKCNPLLWESDFRKSRWFTRGWTLQELLGPVSVEFFSKKRRRLGDKSSLEQLIHEITGIPRTALRGTPLSHFSVKDRFRWMGSRRTKLEEDKAYSLLGIFDVDIPLRYGEGMTGAFKRLEEEIDQLSICIQDLRLTDPRDDKKRIEDTKGGLLKDSYCWILENSDFRRWRDDHQSRLLWIKGDPGKGKTMLLCGIINELNKSMTKTDQLSYFFCQATDSRINNATAVLRGLLYLLVNQQPSFVSHIRKKHDHAGKALFEDANAWVALSEMFTNILQDPTLNSTYLVVNALDECVTDLPKLLDFIVLMSSISSRVKWIVSSRNEAHIEQRLQLDDSGIRLSLELKENGAQVSRAVNAYIDHCLSELPEIKHDALLQDSIRKKIQQKANGTFLWVSIVIKELKDVMAWETVQVLDEVPLELKDVYRRMVEKIKRLHRQYPELCRQVLSTVLATYHPLHLQELHVLSGLPTQVQNVNQATAAIVKMCGSFLTIREDNVYIIHQSARDFLSEEARHDVFPCGTGDVHQSIFSRSLQVMSRTLRRDIYSLCTLGYPVEEIKPPNPDLLAASRYPCIYWIDHLCDWNPSSSAKDKVDLQDGGAVDSFLRQQYLYWLEALSLCKSMSKGVVSIAKLEVFMQGRTDASALNELIRDARRFIMSHKWAIEKCPLQAYASALLFSPTHSLIRGLFKKEEPDRITIKPAMEDKRSPCLQTLEGHSNWVRSVAFSPDSARVASASDDKTVKIWDASSGTCLWTLKGHSDSVFSVAFSHDSARVASASWDGTVKIWDASSGACLRTLKGHGDSVRSVAFLPDSAGIASASTDRTVKIWDASSGACLQTLTGHSESVYLVAFSPDSARVASASGDSTVKIWDASSGACLRTLKGHSNAVYSAAFSHDSARVASAPTDRTVKIWDASSGACLQTLKGHSDWVRSVAFSHDSAGVASASWDRTVKIWDASSGACLWTLKGHSDAVNSVAFSHDSARVVSASWDSTVKIWDVSSGACPQTLEGHSDWVRSVAFSPDSARVASASWDRTVKI</sequence>
<evidence type="ECO:0000256" key="3">
    <source>
        <dbReference type="PROSITE-ProRule" id="PRU00221"/>
    </source>
</evidence>
<dbReference type="PRINTS" id="PR00320">
    <property type="entry name" value="GPROTEINBRPT"/>
</dbReference>
<feature type="repeat" description="WD" evidence="3">
    <location>
        <begin position="1023"/>
        <end position="1064"/>
    </location>
</feature>
<dbReference type="InterPro" id="IPR027417">
    <property type="entry name" value="P-loop_NTPase"/>
</dbReference>
<dbReference type="InterPro" id="IPR015943">
    <property type="entry name" value="WD40/YVTN_repeat-like_dom_sf"/>
</dbReference>
<dbReference type="SUPFAM" id="SSF50998">
    <property type="entry name" value="Quinoprotein alcohol dehydrogenase-like"/>
    <property type="match status" value="1"/>
</dbReference>
<evidence type="ECO:0000259" key="4">
    <source>
        <dbReference type="PROSITE" id="PS50837"/>
    </source>
</evidence>
<dbReference type="PROSITE" id="PS00678">
    <property type="entry name" value="WD_REPEATS_1"/>
    <property type="match status" value="7"/>
</dbReference>
<accession>A0A6A6DFF1</accession>
<dbReference type="Pfam" id="PF24883">
    <property type="entry name" value="NPHP3_N"/>
    <property type="match status" value="1"/>
</dbReference>
<dbReference type="InterPro" id="IPR056884">
    <property type="entry name" value="NPHP3-like_N"/>
</dbReference>
<reference evidence="5" key="1">
    <citation type="journal article" date="2020" name="Stud. Mycol.">
        <title>101 Dothideomycetes genomes: a test case for predicting lifestyles and emergence of pathogens.</title>
        <authorList>
            <person name="Haridas S."/>
            <person name="Albert R."/>
            <person name="Binder M."/>
            <person name="Bloem J."/>
            <person name="Labutti K."/>
            <person name="Salamov A."/>
            <person name="Andreopoulos B."/>
            <person name="Baker S."/>
            <person name="Barry K."/>
            <person name="Bills G."/>
            <person name="Bluhm B."/>
            <person name="Cannon C."/>
            <person name="Castanera R."/>
            <person name="Culley D."/>
            <person name="Daum C."/>
            <person name="Ezra D."/>
            <person name="Gonzalez J."/>
            <person name="Henrissat B."/>
            <person name="Kuo A."/>
            <person name="Liang C."/>
            <person name="Lipzen A."/>
            <person name="Lutzoni F."/>
            <person name="Magnuson J."/>
            <person name="Mondo S."/>
            <person name="Nolan M."/>
            <person name="Ohm R."/>
            <person name="Pangilinan J."/>
            <person name="Park H.-J."/>
            <person name="Ramirez L."/>
            <person name="Alfaro M."/>
            <person name="Sun H."/>
            <person name="Tritt A."/>
            <person name="Yoshinaga Y."/>
            <person name="Zwiers L.-H."/>
            <person name="Turgeon B."/>
            <person name="Goodwin S."/>
            <person name="Spatafora J."/>
            <person name="Crous P."/>
            <person name="Grigoriev I."/>
        </authorList>
    </citation>
    <scope>NUCLEOTIDE SEQUENCE</scope>
    <source>
        <strain evidence="5">CBS 207.26</strain>
    </source>
</reference>
<organism evidence="5 6">
    <name type="scientific">Zopfia rhizophila CBS 207.26</name>
    <dbReference type="NCBI Taxonomy" id="1314779"/>
    <lineage>
        <taxon>Eukaryota</taxon>
        <taxon>Fungi</taxon>
        <taxon>Dikarya</taxon>
        <taxon>Ascomycota</taxon>
        <taxon>Pezizomycotina</taxon>
        <taxon>Dothideomycetes</taxon>
        <taxon>Dothideomycetes incertae sedis</taxon>
        <taxon>Zopfiaceae</taxon>
        <taxon>Zopfia</taxon>
    </lineage>
</organism>
<gene>
    <name evidence="5" type="ORF">K469DRAFT_381712</name>
</gene>
<evidence type="ECO:0000256" key="1">
    <source>
        <dbReference type="ARBA" id="ARBA00022574"/>
    </source>
</evidence>